<protein>
    <recommendedName>
        <fullName evidence="4">Nephrocystin 3-like N-terminal domain-containing protein</fullName>
    </recommendedName>
</protein>
<feature type="domain" description="Nephrocystin 3-like N-terminal" evidence="4">
    <location>
        <begin position="30"/>
        <end position="213"/>
    </location>
</feature>
<dbReference type="EMBL" id="BSTK01000002">
    <property type="protein sequence ID" value="GLY83360.1"/>
    <property type="molecule type" value="Genomic_DNA"/>
</dbReference>
<gene>
    <name evidence="5" type="ORF">Airi02_012900</name>
</gene>
<name>A0A9W6VX06_9ACTN</name>
<dbReference type="PROSITE" id="PS50082">
    <property type="entry name" value="WD_REPEATS_2"/>
    <property type="match status" value="1"/>
</dbReference>
<evidence type="ECO:0000256" key="2">
    <source>
        <dbReference type="PROSITE-ProRule" id="PRU00221"/>
    </source>
</evidence>
<feature type="compositionally biased region" description="Polar residues" evidence="3">
    <location>
        <begin position="1053"/>
        <end position="1062"/>
    </location>
</feature>
<keyword evidence="6" id="KW-1185">Reference proteome</keyword>
<proteinExistence type="predicted"/>
<evidence type="ECO:0000313" key="5">
    <source>
        <dbReference type="EMBL" id="GLY83360.1"/>
    </source>
</evidence>
<dbReference type="SUPFAM" id="SSF50969">
    <property type="entry name" value="YVTN repeat-like/Quinoprotein amine dehydrogenase"/>
    <property type="match status" value="1"/>
</dbReference>
<dbReference type="InterPro" id="IPR015943">
    <property type="entry name" value="WD40/YVTN_repeat-like_dom_sf"/>
</dbReference>
<evidence type="ECO:0000313" key="6">
    <source>
        <dbReference type="Proteomes" id="UP001165074"/>
    </source>
</evidence>
<comment type="caution">
    <text evidence="5">The sequence shown here is derived from an EMBL/GenBank/DDBJ whole genome shotgun (WGS) entry which is preliminary data.</text>
</comment>
<dbReference type="PANTHER" id="PTHR19879">
    <property type="entry name" value="TRANSCRIPTION INITIATION FACTOR TFIID"/>
    <property type="match status" value="1"/>
</dbReference>
<sequence length="1062" mass="115834">MISPVDHGIPPELVEQSHLFIEPRLALGRVADWYANSAPFLVVVSELGFGKSSFAARLVQISLGTVPAVQGLASGWLHAWHFCQARRFESLDARAVLGRLATQLCRTVPGYAEEVARSAGDTNITITQTFSNTVHNSTVVGIDNLVLPATDPRKLLHDFIREPLSRIDTGVIALVDGVDESDEQVGDTATLAWLLSTIQHDPIPQLRLLVTTRSGTTARRFSTDHHLDLRQLRSSSTDDVLTYTLRRLRDAQVVDPYPLALRICKAACGNFLYASHAINQFLADPTNNEIILPEGLAALYQEFLSRRVAADVTRWYGSIRPVLALLVQSRGDGFTRRQLAKISGIDRSIVDHALETCSPYLLGDSPDGPFIPHHEALREYLRSSSQHGIYPREATRQIVDALRADVTDPHATVHLLGYLTDHYRIADREAADFSLQAIEGTLTDPAYLHARLETTGVDSLLAEIDTLRRTIGDSDVIATIHDILIRQAHNLRRWDPTNQPTLALQQIRYDCSFAGAPGLVATGLDKGDSLLRIEWNSGSGGTWILSHTLKSGEHGAQTVALSPDGNSVAIGDSTDGVNVYEVDTGAMTHRFPLTGFCSSVRFSKDGRKVLARDLQGKIHAWDLVSDEQVALTCEDAEAIDQEKRPTLPWYIDAVDVLDDACAATPDGHYAAILYSDSRRQLIAIWDLWRREVVGAHFDRNARSLAITPDGKRIVVASMMGDPYVLSAPPRAARTSRRGHHNIVRAAGLRGDQAVTIDGGGDLKVWNVSTGRPELTMFASSFVSSIDLTPDGERCLVGTDNSDIEVFDLGFQIAVRKLAVGGRPVDELWESRDGASESTLPPVGFNEPYPSQRPIRLYADAHRVSVTTAVDISVDGRFAVTGTSAGVIRIWDVNTGDLVRELARDGCFVQAARFTPDGQHVVTVAQISGLYVPQWVAVDMWSATSGEIVDRLWPRADRPIYEIIGDAAAAISRDGQYLATASTDGTLLLHDLAAHKEVGSLTVHGSITCLAIDGTKVLVGTDKGEVTLINFDTARYDRSSPSDTAPAASDLKPHTSTQPTNRS</sequence>
<feature type="compositionally biased region" description="Low complexity" evidence="3">
    <location>
        <begin position="1040"/>
        <end position="1049"/>
    </location>
</feature>
<dbReference type="PANTHER" id="PTHR19879:SF9">
    <property type="entry name" value="TRANSCRIPTION INITIATION FACTOR TFIID SUBUNIT 5"/>
    <property type="match status" value="1"/>
</dbReference>
<dbReference type="Pfam" id="PF00400">
    <property type="entry name" value="WD40"/>
    <property type="match status" value="2"/>
</dbReference>
<dbReference type="Gene3D" id="2.130.10.10">
    <property type="entry name" value="YVTN repeat-like/Quinoprotein amine dehydrogenase"/>
    <property type="match status" value="3"/>
</dbReference>
<keyword evidence="2" id="KW-0853">WD repeat</keyword>
<dbReference type="InterPro" id="IPR011047">
    <property type="entry name" value="Quinoprotein_ADH-like_sf"/>
</dbReference>
<dbReference type="InterPro" id="IPR011044">
    <property type="entry name" value="Quino_amine_DH_bsu"/>
</dbReference>
<dbReference type="SUPFAM" id="SSF50998">
    <property type="entry name" value="Quinoprotein alcohol dehydrogenase-like"/>
    <property type="match status" value="1"/>
</dbReference>
<dbReference type="RefSeq" id="WP_285567626.1">
    <property type="nucleotide sequence ID" value="NZ_BSTK01000002.1"/>
</dbReference>
<dbReference type="InterPro" id="IPR001680">
    <property type="entry name" value="WD40_rpt"/>
</dbReference>
<evidence type="ECO:0000259" key="4">
    <source>
        <dbReference type="Pfam" id="PF24883"/>
    </source>
</evidence>
<evidence type="ECO:0000256" key="3">
    <source>
        <dbReference type="SAM" id="MobiDB-lite"/>
    </source>
</evidence>
<feature type="repeat" description="WD" evidence="2">
    <location>
        <begin position="867"/>
        <end position="900"/>
    </location>
</feature>
<dbReference type="AlphaFoldDB" id="A0A9W6VX06"/>
<dbReference type="Pfam" id="PF24883">
    <property type="entry name" value="NPHP3_N"/>
    <property type="match status" value="1"/>
</dbReference>
<dbReference type="InterPro" id="IPR056884">
    <property type="entry name" value="NPHP3-like_N"/>
</dbReference>
<accession>A0A9W6VX06</accession>
<organism evidence="5 6">
    <name type="scientific">Actinoallomurus iriomotensis</name>
    <dbReference type="NCBI Taxonomy" id="478107"/>
    <lineage>
        <taxon>Bacteria</taxon>
        <taxon>Bacillati</taxon>
        <taxon>Actinomycetota</taxon>
        <taxon>Actinomycetes</taxon>
        <taxon>Streptosporangiales</taxon>
        <taxon>Thermomonosporaceae</taxon>
        <taxon>Actinoallomurus</taxon>
    </lineage>
</organism>
<feature type="region of interest" description="Disordered" evidence="3">
    <location>
        <begin position="1036"/>
        <end position="1062"/>
    </location>
</feature>
<evidence type="ECO:0000256" key="1">
    <source>
        <dbReference type="ARBA" id="ARBA00022737"/>
    </source>
</evidence>
<keyword evidence="1" id="KW-0677">Repeat</keyword>
<dbReference type="SMART" id="SM00320">
    <property type="entry name" value="WD40"/>
    <property type="match status" value="7"/>
</dbReference>
<reference evidence="5" key="1">
    <citation type="submission" date="2023-03" db="EMBL/GenBank/DDBJ databases">
        <title>Actinoallomurus iriomotensis NBRC 103684.</title>
        <authorList>
            <person name="Ichikawa N."/>
            <person name="Sato H."/>
            <person name="Tonouchi N."/>
        </authorList>
    </citation>
    <scope>NUCLEOTIDE SEQUENCE</scope>
    <source>
        <strain evidence="5">NBRC 103684</strain>
    </source>
</reference>
<dbReference type="Proteomes" id="UP001165074">
    <property type="component" value="Unassembled WGS sequence"/>
</dbReference>